<dbReference type="Gene3D" id="2.120.10.30">
    <property type="entry name" value="TolB, C-terminal domain"/>
    <property type="match status" value="1"/>
</dbReference>
<dbReference type="InterPro" id="IPR008979">
    <property type="entry name" value="Galactose-bd-like_sf"/>
</dbReference>
<dbReference type="SUPFAM" id="SSF50952">
    <property type="entry name" value="Soluble quinoprotein glucose dehydrogenase"/>
    <property type="match status" value="1"/>
</dbReference>
<evidence type="ECO:0000259" key="1">
    <source>
        <dbReference type="PROSITE" id="PS50022"/>
    </source>
</evidence>
<dbReference type="Gene3D" id="2.60.120.260">
    <property type="entry name" value="Galactose-binding domain-like"/>
    <property type="match status" value="1"/>
</dbReference>
<gene>
    <name evidence="2" type="ORF">METZ01_LOCUS207272</name>
</gene>
<feature type="non-terminal residue" evidence="2">
    <location>
        <position position="542"/>
    </location>
</feature>
<evidence type="ECO:0000313" key="2">
    <source>
        <dbReference type="EMBL" id="SVB54418.1"/>
    </source>
</evidence>
<dbReference type="AlphaFoldDB" id="A0A382EUR0"/>
<dbReference type="PROSITE" id="PS50022">
    <property type="entry name" value="FA58C_3"/>
    <property type="match status" value="1"/>
</dbReference>
<dbReference type="PANTHER" id="PTHR33546:SF1">
    <property type="entry name" value="LARGE, MULTIFUNCTIONAL SECRETED PROTEIN"/>
    <property type="match status" value="1"/>
</dbReference>
<dbReference type="InterPro" id="IPR011042">
    <property type="entry name" value="6-blade_b-propeller_TolB-like"/>
</dbReference>
<organism evidence="2">
    <name type="scientific">marine metagenome</name>
    <dbReference type="NCBI Taxonomy" id="408172"/>
    <lineage>
        <taxon>unclassified sequences</taxon>
        <taxon>metagenomes</taxon>
        <taxon>ecological metagenomes</taxon>
    </lineage>
</organism>
<dbReference type="SUPFAM" id="SSF49785">
    <property type="entry name" value="Galactose-binding domain-like"/>
    <property type="match status" value="1"/>
</dbReference>
<protein>
    <recommendedName>
        <fullName evidence="1">F5/8 type C domain-containing protein</fullName>
    </recommendedName>
</protein>
<reference evidence="2" key="1">
    <citation type="submission" date="2018-05" db="EMBL/GenBank/DDBJ databases">
        <authorList>
            <person name="Lanie J.A."/>
            <person name="Ng W.-L."/>
            <person name="Kazmierczak K.M."/>
            <person name="Andrzejewski T.M."/>
            <person name="Davidsen T.M."/>
            <person name="Wayne K.J."/>
            <person name="Tettelin H."/>
            <person name="Glass J.I."/>
            <person name="Rusch D."/>
            <person name="Podicherti R."/>
            <person name="Tsui H.-C.T."/>
            <person name="Winkler M.E."/>
        </authorList>
    </citation>
    <scope>NUCLEOTIDE SEQUENCE</scope>
</reference>
<feature type="domain" description="F5/8 type C" evidence="1">
    <location>
        <begin position="20"/>
        <end position="168"/>
    </location>
</feature>
<dbReference type="EMBL" id="UINC01046421">
    <property type="protein sequence ID" value="SVB54418.1"/>
    <property type="molecule type" value="Genomic_DNA"/>
</dbReference>
<proteinExistence type="predicted"/>
<dbReference type="Pfam" id="PF00754">
    <property type="entry name" value="F5_F8_type_C"/>
    <property type="match status" value="1"/>
</dbReference>
<dbReference type="InterPro" id="IPR011041">
    <property type="entry name" value="Quinoprot_gluc/sorb_DH_b-prop"/>
</dbReference>
<dbReference type="Pfam" id="PF23500">
    <property type="entry name" value="DUF7133"/>
    <property type="match status" value="1"/>
</dbReference>
<dbReference type="PANTHER" id="PTHR33546">
    <property type="entry name" value="LARGE, MULTIFUNCTIONAL SECRETED PROTEIN-RELATED"/>
    <property type="match status" value="1"/>
</dbReference>
<dbReference type="InterPro" id="IPR000421">
    <property type="entry name" value="FA58C"/>
</dbReference>
<dbReference type="InterPro" id="IPR055557">
    <property type="entry name" value="DUF7133"/>
</dbReference>
<name>A0A382EUR0_9ZZZZ</name>
<accession>A0A382EUR0</accession>
<sequence length="542" mass="60063">MAPGNQCSHAEAAQTFAEKMKPLLIGLSSLACLFKVTLSAAEVTKVTASNAQRGNDAPHAIDTSQGTRWSSEGKGQWLLLELDKPFSFAEFEAGFSRGNRRYEFSLETSVDGKKWTKVFSGKSHGSGDGIKKFPAPDASGHFLRFVSQGNNENNWVNLHTLRIQGLTVSRKLVKVAVVTKDSSGLEVSVWAENPLVASPVAISFDEQGRAYVTRVRRRKISSLDLRNHRAWVKHDLSIRSLEDKLAFYQKAMGPNTFPDVRHYSPPDRNVDGKRDWRDLAVQTEEILRVEDTDGDGKADKSVVIDKDLASPVTGIAAGVLWAEGAAYAAVEPDIWKYEDSNDDGTPDKRTLISRGYTIHIGQGGHNVSGLTMGPDGRIYWSVADKGINATGKNGEHFFYPDRGAIMRCEPDGSGLEVFALGVRNGQEPVFDEFGNLFSVDNDGDYPGERERFIYIVEGGMTAWRLHWQWHGYQDFAKVSGEKPYNVWMKEGLFRPRFPGQAAFIVPPLANYSNGPCGFAYDPGTALSDKFRNFFFLAQGKKM</sequence>